<gene>
    <name evidence="2" type="ORF">BM477_02675</name>
</gene>
<sequence>MKKIDSIYDAVDEFGLITSFEARRLGVSNAEMVQFSRRGKLARVARGVYQMPVWPFQSSLPFAIAVKSVGVDAYLYGESVIALLGLVPTDPTKMWVASTSRVRRQVGTGIQIVDRKPLPERTCYDGVPAQPIREAVVTAVATLGRERALQAALVAQEQGYLSKDEAASLKQEIGE</sequence>
<dbReference type="STRING" id="156892.BM477_02675"/>
<feature type="domain" description="AbiEi antitoxin N-terminal" evidence="1">
    <location>
        <begin position="12"/>
        <end position="52"/>
    </location>
</feature>
<accession>A0A1Q5PS27</accession>
<evidence type="ECO:0000259" key="1">
    <source>
        <dbReference type="Pfam" id="PF13338"/>
    </source>
</evidence>
<reference evidence="3" key="1">
    <citation type="submission" date="2016-11" db="EMBL/GenBank/DDBJ databases">
        <title>Actinomyces gypaetusis sp. nov. isolated from Gypaetus barbatus in Qinghai Tibet Plateau China.</title>
        <authorList>
            <person name="Meng X."/>
        </authorList>
    </citation>
    <scope>NUCLEOTIDE SEQUENCE [LARGE SCALE GENOMIC DNA]</scope>
    <source>
        <strain evidence="3">DSM 15383</strain>
    </source>
</reference>
<dbReference type="AlphaFoldDB" id="A0A1Q5PS27"/>
<keyword evidence="3" id="KW-1185">Reference proteome</keyword>
<dbReference type="EMBL" id="MPDM01000002">
    <property type="protein sequence ID" value="OKL50309.1"/>
    <property type="molecule type" value="Genomic_DNA"/>
</dbReference>
<name>A0A1Q5PS27_9ACTO</name>
<protein>
    <recommendedName>
        <fullName evidence="1">AbiEi antitoxin N-terminal domain-containing protein</fullName>
    </recommendedName>
</protein>
<evidence type="ECO:0000313" key="3">
    <source>
        <dbReference type="Proteomes" id="UP000186465"/>
    </source>
</evidence>
<dbReference type="Proteomes" id="UP000186465">
    <property type="component" value="Unassembled WGS sequence"/>
</dbReference>
<comment type="caution">
    <text evidence="2">The sequence shown here is derived from an EMBL/GenBank/DDBJ whole genome shotgun (WGS) entry which is preliminary data.</text>
</comment>
<dbReference type="RefSeq" id="WP_075361134.1">
    <property type="nucleotide sequence ID" value="NZ_MPDM01000002.1"/>
</dbReference>
<evidence type="ECO:0000313" key="2">
    <source>
        <dbReference type="EMBL" id="OKL50309.1"/>
    </source>
</evidence>
<dbReference type="Pfam" id="PF13338">
    <property type="entry name" value="AbiEi_4"/>
    <property type="match status" value="1"/>
</dbReference>
<dbReference type="OrthoDB" id="3192636at2"/>
<dbReference type="InterPro" id="IPR025159">
    <property type="entry name" value="AbiEi_N"/>
</dbReference>
<proteinExistence type="predicted"/>
<organism evidence="2 3">
    <name type="scientific">Boudabousia marimammalium</name>
    <dbReference type="NCBI Taxonomy" id="156892"/>
    <lineage>
        <taxon>Bacteria</taxon>
        <taxon>Bacillati</taxon>
        <taxon>Actinomycetota</taxon>
        <taxon>Actinomycetes</taxon>
        <taxon>Actinomycetales</taxon>
        <taxon>Actinomycetaceae</taxon>
        <taxon>Boudabousia</taxon>
    </lineage>
</organism>